<dbReference type="RefSeq" id="WP_120161709.1">
    <property type="nucleotide sequence ID" value="NZ_NSDJ01000001.1"/>
</dbReference>
<gene>
    <name evidence="1" type="ORF">CKQ54_18470</name>
</gene>
<name>A0ABX9Q087_9GAMM</name>
<comment type="caution">
    <text evidence="1">The sequence shown here is derived from an EMBL/GenBank/DDBJ whole genome shotgun (WGS) entry which is preliminary data.</text>
</comment>
<proteinExistence type="predicted"/>
<accession>A0ABX9Q087</accession>
<dbReference type="Proteomes" id="UP000284853">
    <property type="component" value="Unassembled WGS sequence"/>
</dbReference>
<evidence type="ECO:0000313" key="2">
    <source>
        <dbReference type="Proteomes" id="UP000284853"/>
    </source>
</evidence>
<dbReference type="EMBL" id="NSDJ01000001">
    <property type="protein sequence ID" value="RKF70240.1"/>
    <property type="molecule type" value="Genomic_DNA"/>
</dbReference>
<sequence>MITMPIPPAELYQAMASASAKAATAAGNAMNSVQQGFLSCVTKVYNSLVTMKDAVVVGFHRLSERMSPSAAEAPASTSPVSTPPVTTLNPISGADTRIFCQELMRKMEADPSSINGMFRQSPTIKLSEFNQRLTDQTAFLDAIKTNEINNVEASFLIKKWMGETLAENKFSPEERRALVANKDNKAEVNKIFENKFNSSDANARENKDKFISLLSAMRSYKEISLANINMESRQHDPSVVGIMGIAQTFDLDVNLMLATTPAEIAMRNKEKDEALTAFTALLDHCPPGVPPKPVFMRSC</sequence>
<dbReference type="GeneID" id="302710793"/>
<organism evidence="1 2">
    <name type="scientific">Rahnella variigena</name>
    <dbReference type="NCBI Taxonomy" id="574964"/>
    <lineage>
        <taxon>Bacteria</taxon>
        <taxon>Pseudomonadati</taxon>
        <taxon>Pseudomonadota</taxon>
        <taxon>Gammaproteobacteria</taxon>
        <taxon>Enterobacterales</taxon>
        <taxon>Yersiniaceae</taxon>
        <taxon>Rahnella</taxon>
    </lineage>
</organism>
<evidence type="ECO:0000313" key="1">
    <source>
        <dbReference type="EMBL" id="RKF70240.1"/>
    </source>
</evidence>
<protein>
    <submittedName>
        <fullName evidence="1">Uncharacterized protein</fullName>
    </submittedName>
</protein>
<keyword evidence="2" id="KW-1185">Reference proteome</keyword>
<reference evidence="1 2" key="1">
    <citation type="submission" date="2017-08" db="EMBL/GenBank/DDBJ databases">
        <title>Comparative genomics of bacteria isolated from necrotic lesions of AOD affected trees.</title>
        <authorList>
            <person name="Doonan J."/>
            <person name="Denman S."/>
            <person name="Mcdonald J.E."/>
        </authorList>
    </citation>
    <scope>NUCLEOTIDE SEQUENCE [LARGE SCALE GENOMIC DNA]</scope>
    <source>
        <strain evidence="1 2">CIP 105588</strain>
    </source>
</reference>